<evidence type="ECO:0000313" key="2">
    <source>
        <dbReference type="Proteomes" id="UP000233458"/>
    </source>
</evidence>
<keyword evidence="2" id="KW-1185">Reference proteome</keyword>
<evidence type="ECO:0000313" key="1">
    <source>
        <dbReference type="EMBL" id="AUG53174.1"/>
    </source>
</evidence>
<proteinExistence type="predicted"/>
<gene>
    <name evidence="1" type="ORF">CSC3H3_10930</name>
</gene>
<protein>
    <submittedName>
        <fullName evidence="1">Uncharacterized protein</fullName>
    </submittedName>
</protein>
<dbReference type="Proteomes" id="UP000233458">
    <property type="component" value="Chromosome"/>
</dbReference>
<accession>A0ABN5FGW1</accession>
<name>A0ABN5FGW1_9PROT</name>
<dbReference type="EMBL" id="CP024199">
    <property type="protein sequence ID" value="AUG53174.1"/>
    <property type="molecule type" value="Genomic_DNA"/>
</dbReference>
<organism evidence="1 2">
    <name type="scientific">Thalassospira marina</name>
    <dbReference type="NCBI Taxonomy" id="2048283"/>
    <lineage>
        <taxon>Bacteria</taxon>
        <taxon>Pseudomonadati</taxon>
        <taxon>Pseudomonadota</taxon>
        <taxon>Alphaproteobacteria</taxon>
        <taxon>Rhodospirillales</taxon>
        <taxon>Thalassospiraceae</taxon>
        <taxon>Thalassospira</taxon>
    </lineage>
</organism>
<sequence length="72" mass="7896">MTLVEIIQSAETYSGTLTITDGKPGPIFRRHIICPKLTGVWSQTANHNLYSLDIRLEKLFGTIAHGPPASAF</sequence>
<reference evidence="1 2" key="1">
    <citation type="submission" date="2017-10" db="EMBL/GenBank/DDBJ databases">
        <title>Biodiversity and function of Thalassospira species in the particle-attached aromatic-hydrocarbon-degrading consortia from the surface seawater of the China South Sea.</title>
        <authorList>
            <person name="Dong C."/>
            <person name="Liu R."/>
            <person name="Shao Z."/>
        </authorList>
    </citation>
    <scope>NUCLEOTIDE SEQUENCE [LARGE SCALE GENOMIC DNA]</scope>
    <source>
        <strain evidence="1 2">CSC3H3</strain>
    </source>
</reference>